<name>A0ABT7ZH50_9BACL</name>
<evidence type="ECO:0000313" key="2">
    <source>
        <dbReference type="EMBL" id="MDN3426483.1"/>
    </source>
</evidence>
<keyword evidence="3" id="KW-1185">Reference proteome</keyword>
<comment type="caution">
    <text evidence="2">The sequence shown here is derived from an EMBL/GenBank/DDBJ whole genome shotgun (WGS) entry which is preliminary data.</text>
</comment>
<protein>
    <recommendedName>
        <fullName evidence="4">2-keto-3-deoxygluconate kinase</fullName>
    </recommendedName>
</protein>
<evidence type="ECO:0000313" key="3">
    <source>
        <dbReference type="Proteomes" id="UP001225873"/>
    </source>
</evidence>
<feature type="compositionally biased region" description="Basic residues" evidence="1">
    <location>
        <begin position="23"/>
        <end position="35"/>
    </location>
</feature>
<dbReference type="Proteomes" id="UP001225873">
    <property type="component" value="Unassembled WGS sequence"/>
</dbReference>
<proteinExistence type="predicted"/>
<accession>A0ABT7ZH50</accession>
<evidence type="ECO:0008006" key="4">
    <source>
        <dbReference type="Google" id="ProtNLM"/>
    </source>
</evidence>
<reference evidence="2 3" key="1">
    <citation type="submission" date="2023-03" db="EMBL/GenBank/DDBJ databases">
        <authorList>
            <person name="Uniacke-Lowe S."/>
            <person name="Ross P."/>
            <person name="Hill C."/>
        </authorList>
    </citation>
    <scope>NUCLEOTIDE SEQUENCE [LARGE SCALE GENOMIC DNA]</scope>
    <source>
        <strain evidence="2 3">APC 4016</strain>
    </source>
</reference>
<gene>
    <name evidence="2" type="ORF">QMA01_04175</name>
</gene>
<organism evidence="2 3">
    <name type="scientific">Planococcus notacanthi</name>
    <dbReference type="NCBI Taxonomy" id="3035188"/>
    <lineage>
        <taxon>Bacteria</taxon>
        <taxon>Bacillati</taxon>
        <taxon>Bacillota</taxon>
        <taxon>Bacilli</taxon>
        <taxon>Bacillales</taxon>
        <taxon>Caryophanaceae</taxon>
        <taxon>Planococcus</taxon>
    </lineage>
</organism>
<dbReference type="EMBL" id="JASDCQ010000001">
    <property type="protein sequence ID" value="MDN3426483.1"/>
    <property type="molecule type" value="Genomic_DNA"/>
</dbReference>
<evidence type="ECO:0000256" key="1">
    <source>
        <dbReference type="SAM" id="MobiDB-lite"/>
    </source>
</evidence>
<feature type="region of interest" description="Disordered" evidence="1">
    <location>
        <begin position="1"/>
        <end position="35"/>
    </location>
</feature>
<sequence>MKHEGQRNSNWDSSALEEDARLKDHRPHRRGAKTFRRGRAIAFLERLHTKRSTLKKQLETPELQTIHPILVGELKATESIIDEFIQLFEINEHEETAETKESEK</sequence>